<dbReference type="GO" id="GO:0070492">
    <property type="term" value="F:oligosaccharide binding"/>
    <property type="evidence" value="ECO:0007669"/>
    <property type="project" value="TreeGrafter"/>
</dbReference>
<dbReference type="PROSITE" id="PS51910">
    <property type="entry name" value="GH18_2"/>
    <property type="match status" value="1"/>
</dbReference>
<dbReference type="InterPro" id="IPR041704">
    <property type="entry name" value="CFLE_GH18"/>
</dbReference>
<feature type="domain" description="GH18" evidence="4">
    <location>
        <begin position="103"/>
        <end position="424"/>
    </location>
</feature>
<dbReference type="GO" id="GO:0005975">
    <property type="term" value="P:carbohydrate metabolic process"/>
    <property type="evidence" value="ECO:0007669"/>
    <property type="project" value="InterPro"/>
</dbReference>
<dbReference type="CDD" id="cd00118">
    <property type="entry name" value="LysM"/>
    <property type="match status" value="2"/>
</dbReference>
<dbReference type="SMART" id="SM00636">
    <property type="entry name" value="Glyco_18"/>
    <property type="match status" value="1"/>
</dbReference>
<sequence length="424" mass="47752">MFIHVVRPGENLFAIARLYGIRPEEIERINQLPNPERLLIGQAILIPVAIRTHTVAAGESLYAIARRYGVTVQALARANNLAPSAILSPGTVLTIPPRVRRPVDVNAYLETMGETGARLTRDVGFFLTYLSLFSYRVNAAGDLSTLNAGPPVEAALAAGVAPIMTITNFEDGTFSSEIARAVLSSLEVQNRLFDNIERILRAQRYRGINVDFEYLFPADRELYNRFLRRLVARFRPQGYLLSTALAPKTSPTQAGTLYEAHDYPVHGQLMDFVVLMTYEWGWSGGPPLPVAPIPQVRAVLDYAVTVIPSTKIMLGAPLYGYDWTLPYVPRGQWAQSIDPQEAIRRAVQYNTVIQYDSTAQAPFFRYTDANGRQHIVWFEDARSAQAKFDLIRAYNLRGISYWRLGNNFPQNWPLLFDNFVIRKI</sequence>
<dbReference type="RefSeq" id="WP_161258946.1">
    <property type="nucleotide sequence ID" value="NZ_WXEY01000013.1"/>
</dbReference>
<evidence type="ECO:0000259" key="4">
    <source>
        <dbReference type="PROSITE" id="PS51910"/>
    </source>
</evidence>
<comment type="caution">
    <text evidence="5">The sequence shown here is derived from an EMBL/GenBank/DDBJ whole genome shotgun (WGS) entry which is preliminary data.</text>
</comment>
<gene>
    <name evidence="5" type="ORF">GTO91_11950</name>
</gene>
<dbReference type="GO" id="GO:0012505">
    <property type="term" value="C:endomembrane system"/>
    <property type="evidence" value="ECO:0007669"/>
    <property type="project" value="TreeGrafter"/>
</dbReference>
<dbReference type="PANTHER" id="PTHR46066:SF2">
    <property type="entry name" value="CHITINASE DOMAIN-CONTAINING PROTEIN 1"/>
    <property type="match status" value="1"/>
</dbReference>
<dbReference type="EMBL" id="WXEY01000013">
    <property type="protein sequence ID" value="MZP30425.1"/>
    <property type="molecule type" value="Genomic_DNA"/>
</dbReference>
<dbReference type="Pfam" id="PF01476">
    <property type="entry name" value="LysM"/>
    <property type="match status" value="2"/>
</dbReference>
<dbReference type="CDD" id="cd02874">
    <property type="entry name" value="GH18_CFLE_spore_hydrolase"/>
    <property type="match status" value="1"/>
</dbReference>
<dbReference type="SUPFAM" id="SSF51445">
    <property type="entry name" value="(Trans)glycosidases"/>
    <property type="match status" value="1"/>
</dbReference>
<keyword evidence="6" id="KW-1185">Reference proteome</keyword>
<dbReference type="InterPro" id="IPR029070">
    <property type="entry name" value="Chitinase_insertion_sf"/>
</dbReference>
<reference evidence="5 6" key="1">
    <citation type="submission" date="2020-01" db="EMBL/GenBank/DDBJ databases">
        <title>Whole-genome sequence of Heliobacterium undosum DSM 13378.</title>
        <authorList>
            <person name="Kyndt J.A."/>
            <person name="Meyer T.E."/>
        </authorList>
    </citation>
    <scope>NUCLEOTIDE SEQUENCE [LARGE SCALE GENOMIC DNA]</scope>
    <source>
        <strain evidence="5 6">DSM 13378</strain>
    </source>
</reference>
<evidence type="ECO:0000259" key="3">
    <source>
        <dbReference type="PROSITE" id="PS51782"/>
    </source>
</evidence>
<evidence type="ECO:0000313" key="6">
    <source>
        <dbReference type="Proteomes" id="UP000463470"/>
    </source>
</evidence>
<dbReference type="PANTHER" id="PTHR46066">
    <property type="entry name" value="CHITINASE DOMAIN-CONTAINING PROTEIN 1 FAMILY MEMBER"/>
    <property type="match status" value="1"/>
</dbReference>
<dbReference type="InterPro" id="IPR036779">
    <property type="entry name" value="LysM_dom_sf"/>
</dbReference>
<dbReference type="Pfam" id="PF00704">
    <property type="entry name" value="Glyco_hydro_18"/>
    <property type="match status" value="1"/>
</dbReference>
<dbReference type="Gene3D" id="3.20.20.80">
    <property type="entry name" value="Glycosidases"/>
    <property type="match status" value="1"/>
</dbReference>
<proteinExistence type="predicted"/>
<protein>
    <submittedName>
        <fullName evidence="5">LysM peptidoglycan-binding domain-containing protein</fullName>
    </submittedName>
</protein>
<dbReference type="SUPFAM" id="SSF54106">
    <property type="entry name" value="LysM domain"/>
    <property type="match status" value="2"/>
</dbReference>
<dbReference type="SMART" id="SM00257">
    <property type="entry name" value="LysM"/>
    <property type="match status" value="2"/>
</dbReference>
<dbReference type="InterPro" id="IPR018392">
    <property type="entry name" value="LysM"/>
</dbReference>
<evidence type="ECO:0000313" key="5">
    <source>
        <dbReference type="EMBL" id="MZP30425.1"/>
    </source>
</evidence>
<name>A0A845L5U8_9FIRM</name>
<dbReference type="InterPro" id="IPR011583">
    <property type="entry name" value="Chitinase_II/V-like_cat"/>
</dbReference>
<dbReference type="OrthoDB" id="9769314at2"/>
<evidence type="ECO:0000256" key="2">
    <source>
        <dbReference type="ARBA" id="ARBA00023295"/>
    </source>
</evidence>
<keyword evidence="1" id="KW-0378">Hydrolase</keyword>
<feature type="domain" description="LysM" evidence="3">
    <location>
        <begin position="51"/>
        <end position="95"/>
    </location>
</feature>
<feature type="domain" description="LysM" evidence="3">
    <location>
        <begin position="2"/>
        <end position="46"/>
    </location>
</feature>
<evidence type="ECO:0000256" key="1">
    <source>
        <dbReference type="ARBA" id="ARBA00022801"/>
    </source>
</evidence>
<dbReference type="Gene3D" id="3.10.350.10">
    <property type="entry name" value="LysM domain"/>
    <property type="match status" value="2"/>
</dbReference>
<dbReference type="AlphaFoldDB" id="A0A845L5U8"/>
<dbReference type="PROSITE" id="PS51782">
    <property type="entry name" value="LYSM"/>
    <property type="match status" value="2"/>
</dbReference>
<dbReference type="Gene3D" id="3.10.50.10">
    <property type="match status" value="1"/>
</dbReference>
<dbReference type="GO" id="GO:0008061">
    <property type="term" value="F:chitin binding"/>
    <property type="evidence" value="ECO:0007669"/>
    <property type="project" value="InterPro"/>
</dbReference>
<dbReference type="GO" id="GO:0016798">
    <property type="term" value="F:hydrolase activity, acting on glycosyl bonds"/>
    <property type="evidence" value="ECO:0007669"/>
    <property type="project" value="UniProtKB-KW"/>
</dbReference>
<dbReference type="InterPro" id="IPR017853">
    <property type="entry name" value="GH"/>
</dbReference>
<keyword evidence="2" id="KW-0326">Glycosidase</keyword>
<accession>A0A845L5U8</accession>
<dbReference type="InterPro" id="IPR001223">
    <property type="entry name" value="Glyco_hydro18_cat"/>
</dbReference>
<dbReference type="Proteomes" id="UP000463470">
    <property type="component" value="Unassembled WGS sequence"/>
</dbReference>
<organism evidence="5 6">
    <name type="scientific">Heliomicrobium undosum</name>
    <dbReference type="NCBI Taxonomy" id="121734"/>
    <lineage>
        <taxon>Bacteria</taxon>
        <taxon>Bacillati</taxon>
        <taxon>Bacillota</taxon>
        <taxon>Clostridia</taxon>
        <taxon>Eubacteriales</taxon>
        <taxon>Heliobacteriaceae</taxon>
        <taxon>Heliomicrobium</taxon>
    </lineage>
</organism>